<dbReference type="Pfam" id="PF08808">
    <property type="entry name" value="RES"/>
    <property type="match status" value="1"/>
</dbReference>
<proteinExistence type="predicted"/>
<dbReference type="InterPro" id="IPR041206">
    <property type="entry name" value="HEPN/RES_NTD1"/>
</dbReference>
<evidence type="ECO:0000313" key="2">
    <source>
        <dbReference type="EMBL" id="MBE0459650.1"/>
    </source>
</evidence>
<dbReference type="Pfam" id="PF18870">
    <property type="entry name" value="HEPN_RES_NTD1"/>
    <property type="match status" value="1"/>
</dbReference>
<sequence length="425" mass="48503">MVYICKSCIEIDAVQREIEKLSVGKKVCDYCNSTNLVAPKDSIFSFIENNFFESLVHIDECSAHERASFWGGSNDLYVKEIWEIINDLELNNELLEEDLTKYLTQGLSIHDNLFTLDDGTLENNSYQDKWLNFIDSISHGKRFFNIEVSQFLDDLFSVLHKENHINEAICTVLDPEVSLYRARIANTKLERENIISDPSRQLGAVPAYLASDQRMTPSGISAFYASSDRDTCFSEVRAITGDLVISGEFTVNRPLKFLDLRKLEEISKNKYHPFEPNYAKNSHKSAFLKQLMFLLSKPASKRQNSSYLETQVIFEYLRVNFGDDISGLVFSSVQTGLEGLNVVLFPEKSSVSLYTYHEGQSMAFSESHYPELGFYAYSKSSTSETQIKDHKSDLSFVSNSLELHYIEAVKTVAKRQDIFINHGEL</sequence>
<feature type="domain" description="RES" evidence="1">
    <location>
        <begin position="198"/>
        <end position="358"/>
    </location>
</feature>
<gene>
    <name evidence="2" type="ORF">EI167_19885</name>
</gene>
<dbReference type="EMBL" id="RRZA01000096">
    <property type="protein sequence ID" value="MBE0459650.1"/>
    <property type="molecule type" value="Genomic_DNA"/>
</dbReference>
<dbReference type="Proteomes" id="UP000707245">
    <property type="component" value="Unassembled WGS sequence"/>
</dbReference>
<evidence type="ECO:0000259" key="1">
    <source>
        <dbReference type="SMART" id="SM00953"/>
    </source>
</evidence>
<dbReference type="RefSeq" id="WP_192543001.1">
    <property type="nucleotide sequence ID" value="NZ_JBQDLW010000095.1"/>
</dbReference>
<reference evidence="2 3" key="1">
    <citation type="submission" date="2020-07" db="EMBL/GenBank/DDBJ databases">
        <title>Halophilic bacteria isolated from french cheeses.</title>
        <authorList>
            <person name="Kothe C.I."/>
            <person name="Farah-Kraiem B."/>
            <person name="Renault P."/>
            <person name="Dridi B."/>
        </authorList>
    </citation>
    <scope>NUCLEOTIDE SEQUENCE [LARGE SCALE GENOMIC DNA]</scope>
    <source>
        <strain evidence="2 3">FME14</strain>
    </source>
</reference>
<comment type="caution">
    <text evidence="2">The sequence shown here is derived from an EMBL/GenBank/DDBJ whole genome shotgun (WGS) entry which is preliminary data.</text>
</comment>
<evidence type="ECO:0000313" key="3">
    <source>
        <dbReference type="Proteomes" id="UP000707245"/>
    </source>
</evidence>
<dbReference type="SMART" id="SM00953">
    <property type="entry name" value="RES"/>
    <property type="match status" value="1"/>
</dbReference>
<organism evidence="2 3">
    <name type="scientific">Pseudoalteromonas prydzensis</name>
    <dbReference type="NCBI Taxonomy" id="182141"/>
    <lineage>
        <taxon>Bacteria</taxon>
        <taxon>Pseudomonadati</taxon>
        <taxon>Pseudomonadota</taxon>
        <taxon>Gammaproteobacteria</taxon>
        <taxon>Alteromonadales</taxon>
        <taxon>Pseudoalteromonadaceae</taxon>
        <taxon>Pseudoalteromonas</taxon>
    </lineage>
</organism>
<accession>A0ABR9FS40</accession>
<protein>
    <submittedName>
        <fullName evidence="2">RES family NAD+ phosphorylase</fullName>
    </submittedName>
</protein>
<name>A0ABR9FS40_9GAMM</name>
<dbReference type="InterPro" id="IPR014914">
    <property type="entry name" value="RES_dom"/>
</dbReference>
<keyword evidence="3" id="KW-1185">Reference proteome</keyword>